<evidence type="ECO:0000313" key="1">
    <source>
        <dbReference type="EMBL" id="KAJ5390705.1"/>
    </source>
</evidence>
<gene>
    <name evidence="1" type="ORF">N7496_001773</name>
</gene>
<keyword evidence="2" id="KW-1185">Reference proteome</keyword>
<name>A0A9W9VWU3_9EURO</name>
<reference evidence="1" key="1">
    <citation type="submission" date="2022-11" db="EMBL/GenBank/DDBJ databases">
        <authorList>
            <person name="Petersen C."/>
        </authorList>
    </citation>
    <scope>NUCLEOTIDE SEQUENCE</scope>
    <source>
        <strain evidence="1">IBT 29864</strain>
    </source>
</reference>
<comment type="caution">
    <text evidence="1">The sequence shown here is derived from an EMBL/GenBank/DDBJ whole genome shotgun (WGS) entry which is preliminary data.</text>
</comment>
<evidence type="ECO:0000313" key="2">
    <source>
        <dbReference type="Proteomes" id="UP001147782"/>
    </source>
</evidence>
<sequence>MCQPAPSSLFSTSLTNSLVNLPLITSEISSDRSPTNDLAVTAYPQLTPSALAFDFAVGEVIWLGVPGPS</sequence>
<reference evidence="1" key="2">
    <citation type="journal article" date="2023" name="IMA Fungus">
        <title>Comparative genomic study of the Penicillium genus elucidates a diverse pangenome and 15 lateral gene transfer events.</title>
        <authorList>
            <person name="Petersen C."/>
            <person name="Sorensen T."/>
            <person name="Nielsen M.R."/>
            <person name="Sondergaard T.E."/>
            <person name="Sorensen J.L."/>
            <person name="Fitzpatrick D.A."/>
            <person name="Frisvad J.C."/>
            <person name="Nielsen K.L."/>
        </authorList>
    </citation>
    <scope>NUCLEOTIDE SEQUENCE</scope>
    <source>
        <strain evidence="1">IBT 29864</strain>
    </source>
</reference>
<dbReference type="EMBL" id="JAPZBS010000001">
    <property type="protein sequence ID" value="KAJ5390705.1"/>
    <property type="molecule type" value="Genomic_DNA"/>
</dbReference>
<dbReference type="RefSeq" id="XP_056561433.1">
    <property type="nucleotide sequence ID" value="XM_056694704.1"/>
</dbReference>
<dbReference type="GeneID" id="81433881"/>
<protein>
    <submittedName>
        <fullName evidence="1">Uncharacterized protein</fullName>
    </submittedName>
</protein>
<proteinExistence type="predicted"/>
<dbReference type="AlphaFoldDB" id="A0A9W9VWU3"/>
<dbReference type="Proteomes" id="UP001147782">
    <property type="component" value="Unassembled WGS sequence"/>
</dbReference>
<accession>A0A9W9VWU3</accession>
<dbReference type="OrthoDB" id="4360783at2759"/>
<organism evidence="1 2">
    <name type="scientific">Penicillium cataractarum</name>
    <dbReference type="NCBI Taxonomy" id="2100454"/>
    <lineage>
        <taxon>Eukaryota</taxon>
        <taxon>Fungi</taxon>
        <taxon>Dikarya</taxon>
        <taxon>Ascomycota</taxon>
        <taxon>Pezizomycotina</taxon>
        <taxon>Eurotiomycetes</taxon>
        <taxon>Eurotiomycetidae</taxon>
        <taxon>Eurotiales</taxon>
        <taxon>Aspergillaceae</taxon>
        <taxon>Penicillium</taxon>
    </lineage>
</organism>